<dbReference type="Proteomes" id="UP000177614">
    <property type="component" value="Unassembled WGS sequence"/>
</dbReference>
<sequence>MLKLAQTLQLRHQPSLETDLEPPERAQLQLALDFWSRKPHNHFSIVINDLRRMLSDKQQEAPDAIDKDRGTLEEDFVFLSDQEMLQLDQNERTGTLIGDCIFVSSAIPQQYVPLVVLNLATMRHINEDQHKITLLLRESGLTPDNSRHFTANLIDIFAAEHLFQKDGKELAGYLKWRKDIERSGFFRNPLVDEILRKRLQQSNYRRTTHPLERSKHTRMSFVFANTFESLFTRSQTDMMLRDFGITKADIILRRCVESKALDPEKMLQCIDYLITKLRTSPPKKGYSTVSIPAHLESQAHWLCRETAGEAAILDCIQPEQSLYRAKHSAPRSLEALRDRIAFFSRQELLKEGISLPTLRFLRDTRNALDSGSVQLLPLDLNIGNENPNKNISGQMTLIENKLKKIEELLIQYQRITAQLADLSSIKAVPAKINEEQQRLIDLRTQLLEQRNDLEKATNLFTELDQVLEESRMLLATMELAS</sequence>
<dbReference type="AlphaFoldDB" id="A0A1F4XLR3"/>
<feature type="coiled-coil region" evidence="1">
    <location>
        <begin position="388"/>
        <end position="459"/>
    </location>
</feature>
<accession>A0A1F4XLR3</accession>
<name>A0A1F4XLR3_9BACT</name>
<organism evidence="2 3">
    <name type="scientific">Candidatus Abawacabacteria bacterium RBG_16_42_10</name>
    <dbReference type="NCBI Taxonomy" id="1817814"/>
    <lineage>
        <taxon>Bacteria</taxon>
        <taxon>Candidatus Abawacaibacteriota</taxon>
    </lineage>
</organism>
<protein>
    <submittedName>
        <fullName evidence="2">Uncharacterized protein</fullName>
    </submittedName>
</protein>
<evidence type="ECO:0000313" key="2">
    <source>
        <dbReference type="EMBL" id="OGC82043.1"/>
    </source>
</evidence>
<dbReference type="EMBL" id="MEWR01000011">
    <property type="protein sequence ID" value="OGC82043.1"/>
    <property type="molecule type" value="Genomic_DNA"/>
</dbReference>
<keyword evidence="1" id="KW-0175">Coiled coil</keyword>
<dbReference type="STRING" id="1817814.A2V81_02715"/>
<evidence type="ECO:0000256" key="1">
    <source>
        <dbReference type="SAM" id="Coils"/>
    </source>
</evidence>
<reference evidence="2 3" key="1">
    <citation type="journal article" date="2016" name="Nat. Commun.">
        <title>Thousands of microbial genomes shed light on interconnected biogeochemical processes in an aquifer system.</title>
        <authorList>
            <person name="Anantharaman K."/>
            <person name="Brown C.T."/>
            <person name="Hug L.A."/>
            <person name="Sharon I."/>
            <person name="Castelle C.J."/>
            <person name="Probst A.J."/>
            <person name="Thomas B.C."/>
            <person name="Singh A."/>
            <person name="Wilkins M.J."/>
            <person name="Karaoz U."/>
            <person name="Brodie E.L."/>
            <person name="Williams K.H."/>
            <person name="Hubbard S.S."/>
            <person name="Banfield J.F."/>
        </authorList>
    </citation>
    <scope>NUCLEOTIDE SEQUENCE [LARGE SCALE GENOMIC DNA]</scope>
</reference>
<gene>
    <name evidence="2" type="ORF">A2V81_02715</name>
</gene>
<comment type="caution">
    <text evidence="2">The sequence shown here is derived from an EMBL/GenBank/DDBJ whole genome shotgun (WGS) entry which is preliminary data.</text>
</comment>
<evidence type="ECO:0000313" key="3">
    <source>
        <dbReference type="Proteomes" id="UP000177614"/>
    </source>
</evidence>
<proteinExistence type="predicted"/>